<dbReference type="GO" id="GO:0016491">
    <property type="term" value="F:oxidoreductase activity"/>
    <property type="evidence" value="ECO:0007669"/>
    <property type="project" value="UniProtKB-ARBA"/>
</dbReference>
<dbReference type="InterPro" id="IPR009051">
    <property type="entry name" value="Helical_ferredxn"/>
</dbReference>
<evidence type="ECO:0000313" key="2">
    <source>
        <dbReference type="EMBL" id="ABO08642.1"/>
    </source>
</evidence>
<evidence type="ECO:0000259" key="1">
    <source>
        <dbReference type="PROSITE" id="PS51379"/>
    </source>
</evidence>
<dbReference type="InterPro" id="IPR017896">
    <property type="entry name" value="4Fe4S_Fe-S-bd"/>
</dbReference>
<organism evidence="2 3">
    <name type="scientific">Pyrobaculum calidifontis (strain DSM 21063 / JCM 11548 / VA1)</name>
    <dbReference type="NCBI Taxonomy" id="410359"/>
    <lineage>
        <taxon>Archaea</taxon>
        <taxon>Thermoproteota</taxon>
        <taxon>Thermoprotei</taxon>
        <taxon>Thermoproteales</taxon>
        <taxon>Thermoproteaceae</taxon>
        <taxon>Pyrobaculum</taxon>
    </lineage>
</organism>
<dbReference type="SUPFAM" id="SSF46548">
    <property type="entry name" value="alpha-helical ferredoxin"/>
    <property type="match status" value="1"/>
</dbReference>
<feature type="domain" description="4Fe-4S ferredoxin-type" evidence="1">
    <location>
        <begin position="4"/>
        <end position="34"/>
    </location>
</feature>
<dbReference type="GO" id="GO:0051536">
    <property type="term" value="F:iron-sulfur cluster binding"/>
    <property type="evidence" value="ECO:0007669"/>
    <property type="project" value="InterPro"/>
</dbReference>
<dbReference type="PROSITE" id="PS51379">
    <property type="entry name" value="4FE4S_FER_2"/>
    <property type="match status" value="1"/>
</dbReference>
<name>A3MVH5_PYRCJ</name>
<reference evidence="2" key="1">
    <citation type="submission" date="2007-02" db="EMBL/GenBank/DDBJ databases">
        <title>Complete sequence of Pyrobaculum calidifontis JCM 11548.</title>
        <authorList>
            <consortium name="US DOE Joint Genome Institute"/>
            <person name="Copeland A."/>
            <person name="Lucas S."/>
            <person name="Lapidus A."/>
            <person name="Barry K."/>
            <person name="Glavina del Rio T."/>
            <person name="Dalin E."/>
            <person name="Tice H."/>
            <person name="Pitluck S."/>
            <person name="Chain P."/>
            <person name="Malfatti S."/>
            <person name="Shin M."/>
            <person name="Vergez L."/>
            <person name="Schmutz J."/>
            <person name="Larimer F."/>
            <person name="Land M."/>
            <person name="Hauser L."/>
            <person name="Kyrpides N."/>
            <person name="Mikhailova N."/>
            <person name="Cozen A.E."/>
            <person name="Fitz-Gibbon S.T."/>
            <person name="House C.H."/>
            <person name="Saltikov C."/>
            <person name="Lowe T.M."/>
            <person name="Richardson P."/>
        </authorList>
    </citation>
    <scope>NUCLEOTIDE SEQUENCE [LARGE SCALE GENOMIC DNA]</scope>
    <source>
        <strain evidence="2">JCM 11548</strain>
    </source>
</reference>
<accession>A3MVH5</accession>
<gene>
    <name evidence="2" type="ordered locus">Pcal_1217</name>
</gene>
<keyword evidence="3" id="KW-1185">Reference proteome</keyword>
<dbReference type="KEGG" id="pcl:Pcal_1217"/>
<dbReference type="PANTHER" id="PTHR32479:SF19">
    <property type="entry name" value="ANAEROBIC GLYCEROL-3-PHOSPHATE DEHYDROGENASE SUBUNIT C"/>
    <property type="match status" value="1"/>
</dbReference>
<evidence type="ECO:0000313" key="3">
    <source>
        <dbReference type="Proteomes" id="UP000001431"/>
    </source>
</evidence>
<dbReference type="eggNOG" id="arCOG00961">
    <property type="taxonomic scope" value="Archaea"/>
</dbReference>
<dbReference type="HOGENOM" id="CLU_187361_0_0_2"/>
<dbReference type="GeneID" id="4908859"/>
<dbReference type="InterPro" id="IPR017900">
    <property type="entry name" value="4Fe4S_Fe_S_CS"/>
</dbReference>
<dbReference type="PROSITE" id="PS00198">
    <property type="entry name" value="4FE4S_FER_1"/>
    <property type="match status" value="1"/>
</dbReference>
<protein>
    <submittedName>
        <fullName evidence="2">4Fe-4S ferredoxin, iron-sulfur binding domain protein</fullName>
    </submittedName>
</protein>
<dbReference type="STRING" id="410359.Pcal_1217"/>
<dbReference type="PANTHER" id="PTHR32479">
    <property type="entry name" value="GLYCOLATE OXIDASE IRON-SULFUR SUBUNIT"/>
    <property type="match status" value="1"/>
</dbReference>
<dbReference type="RefSeq" id="WP_011849900.1">
    <property type="nucleotide sequence ID" value="NC_009073.1"/>
</dbReference>
<dbReference type="Gene3D" id="1.10.1060.10">
    <property type="entry name" value="Alpha-helical ferredoxin"/>
    <property type="match status" value="1"/>
</dbReference>
<sequence>MLSEREILEEVRRCQFCGFCEHVCPTYVATRERHYGPRGRINLILMALTNGGVGKEALRGVATCLHCRACDFQCPAGIRIAEVIRSFKALYYRRVAQR</sequence>
<dbReference type="AlphaFoldDB" id="A3MVH5"/>
<dbReference type="Pfam" id="PF13183">
    <property type="entry name" value="Fer4_8"/>
    <property type="match status" value="1"/>
</dbReference>
<dbReference type="OrthoDB" id="23833at2157"/>
<dbReference type="EMBL" id="CP000561">
    <property type="protein sequence ID" value="ABO08642.1"/>
    <property type="molecule type" value="Genomic_DNA"/>
</dbReference>
<dbReference type="Proteomes" id="UP000001431">
    <property type="component" value="Chromosome"/>
</dbReference>
<proteinExistence type="predicted"/>